<evidence type="ECO:0000256" key="1">
    <source>
        <dbReference type="ARBA" id="ARBA00022737"/>
    </source>
</evidence>
<dbReference type="EMBL" id="LNRQ01000002">
    <property type="protein sequence ID" value="KZN06034.1"/>
    <property type="molecule type" value="Genomic_DNA"/>
</dbReference>
<dbReference type="InterPro" id="IPR002885">
    <property type="entry name" value="PPR_rpt"/>
</dbReference>
<dbReference type="EMBL" id="CP093344">
    <property type="protein sequence ID" value="WOG88522.1"/>
    <property type="molecule type" value="Genomic_DNA"/>
</dbReference>
<accession>A0A166E3B9</accession>
<dbReference type="GO" id="GO:0009507">
    <property type="term" value="C:chloroplast"/>
    <property type="evidence" value="ECO:0007669"/>
    <property type="project" value="EnsemblPlants"/>
</dbReference>
<feature type="repeat" description="PPR" evidence="2">
    <location>
        <begin position="162"/>
        <end position="196"/>
    </location>
</feature>
<dbReference type="Proteomes" id="UP000077755">
    <property type="component" value="Chromosome 2"/>
</dbReference>
<evidence type="ECO:0008006" key="6">
    <source>
        <dbReference type="Google" id="ProtNLM"/>
    </source>
</evidence>
<feature type="repeat" description="PPR" evidence="2">
    <location>
        <begin position="197"/>
        <end position="231"/>
    </location>
</feature>
<dbReference type="OMA" id="PKMTKRC"/>
<evidence type="ECO:0000313" key="4">
    <source>
        <dbReference type="EMBL" id="WOG88522.1"/>
    </source>
</evidence>
<dbReference type="GO" id="GO:0005739">
    <property type="term" value="C:mitochondrion"/>
    <property type="evidence" value="ECO:0007669"/>
    <property type="project" value="EnsemblPlants"/>
</dbReference>
<keyword evidence="1" id="KW-0677">Repeat</keyword>
<reference evidence="4" key="2">
    <citation type="submission" date="2022-03" db="EMBL/GenBank/DDBJ databases">
        <title>Draft title - Genomic analysis of global carrot germplasm unveils the trajectory of domestication and the origin of high carotenoid orange carrot.</title>
        <authorList>
            <person name="Iorizzo M."/>
            <person name="Ellison S."/>
            <person name="Senalik D."/>
            <person name="Macko-Podgorni A."/>
            <person name="Grzebelus D."/>
            <person name="Bostan H."/>
            <person name="Rolling W."/>
            <person name="Curaba J."/>
            <person name="Simon P."/>
        </authorList>
    </citation>
    <scope>NUCLEOTIDE SEQUENCE</scope>
    <source>
        <tissue evidence="4">Leaf</tissue>
    </source>
</reference>
<protein>
    <recommendedName>
        <fullName evidence="6">Pentacotripeptide-repeat region of PRORP domain-containing protein</fullName>
    </recommendedName>
</protein>
<dbReference type="AlphaFoldDB" id="A0A166E3B9"/>
<dbReference type="Gene3D" id="1.25.40.10">
    <property type="entry name" value="Tetratricopeptide repeat domain"/>
    <property type="match status" value="2"/>
</dbReference>
<dbReference type="Gramene" id="KZN06034">
    <property type="protein sequence ID" value="KZN06034"/>
    <property type="gene ID" value="DCAR_006871"/>
</dbReference>
<dbReference type="Pfam" id="PF13812">
    <property type="entry name" value="PPR_3"/>
    <property type="match status" value="2"/>
</dbReference>
<evidence type="ECO:0000313" key="3">
    <source>
        <dbReference type="EMBL" id="KZN06034.1"/>
    </source>
</evidence>
<name>A0A166E3B9_DAUCS</name>
<reference evidence="3" key="1">
    <citation type="journal article" date="2016" name="Nat. Genet.">
        <title>A high-quality carrot genome assembly provides new insights into carotenoid accumulation and asterid genome evolution.</title>
        <authorList>
            <person name="Iorizzo M."/>
            <person name="Ellison S."/>
            <person name="Senalik D."/>
            <person name="Zeng P."/>
            <person name="Satapoomin P."/>
            <person name="Huang J."/>
            <person name="Bowman M."/>
            <person name="Iovene M."/>
            <person name="Sanseverino W."/>
            <person name="Cavagnaro P."/>
            <person name="Yildiz M."/>
            <person name="Macko-Podgorni A."/>
            <person name="Moranska E."/>
            <person name="Grzebelus E."/>
            <person name="Grzebelus D."/>
            <person name="Ashrafi H."/>
            <person name="Zheng Z."/>
            <person name="Cheng S."/>
            <person name="Spooner D."/>
            <person name="Van Deynze A."/>
            <person name="Simon P."/>
        </authorList>
    </citation>
    <scope>NUCLEOTIDE SEQUENCE [LARGE SCALE GENOMIC DNA]</scope>
    <source>
        <tissue evidence="3">Leaf</tissue>
    </source>
</reference>
<organism evidence="3">
    <name type="scientific">Daucus carota subsp. sativus</name>
    <name type="common">Carrot</name>
    <dbReference type="NCBI Taxonomy" id="79200"/>
    <lineage>
        <taxon>Eukaryota</taxon>
        <taxon>Viridiplantae</taxon>
        <taxon>Streptophyta</taxon>
        <taxon>Embryophyta</taxon>
        <taxon>Tracheophyta</taxon>
        <taxon>Spermatophyta</taxon>
        <taxon>Magnoliopsida</taxon>
        <taxon>eudicotyledons</taxon>
        <taxon>Gunneridae</taxon>
        <taxon>Pentapetalae</taxon>
        <taxon>asterids</taxon>
        <taxon>campanulids</taxon>
        <taxon>Apiales</taxon>
        <taxon>Apiaceae</taxon>
        <taxon>Apioideae</taxon>
        <taxon>Scandiceae</taxon>
        <taxon>Daucinae</taxon>
        <taxon>Daucus</taxon>
        <taxon>Daucus sect. Daucus</taxon>
    </lineage>
</organism>
<dbReference type="PROSITE" id="PS51375">
    <property type="entry name" value="PPR"/>
    <property type="match status" value="3"/>
</dbReference>
<dbReference type="PANTHER" id="PTHR46862">
    <property type="entry name" value="OS07G0661900 PROTEIN"/>
    <property type="match status" value="1"/>
</dbReference>
<dbReference type="KEGG" id="dcr:108206433"/>
<sequence>MYASSSSSCVPAPKYINSRTQFPQLCLNFFLKKPTNFRFSELHFEAKAVKNAEATEKSEAREENKPKSKWVRIGSEMSEAQKQDIAKLSPKMSNRCKALMKQIICFDSEESDLSVLLKEWVKSTVPRRADWLIVLKELCAMNHPMYLQVAELALLEESFETNVRDYTKIIHAYAMQNQVQEAETILLAMKRRGFMSDQVTLTALIHMYSKSGNLKMAEESFEEMKLLSVPLDRRSYGSIIMAYVRAGLFDRGENLLWEMDGQQNYAGKEVYKALLRAYSMTGDYAGAQRIFDATQLAGIIPDVKLCALLINAYVVAGQSHEACIAFENMIKAGLKPNDKCVALILSAYQKENKINKAMEFLIDLERNGILLEKEASAILAGWFRSLGVVEEIELLLRDYESCEANSEATST</sequence>
<gene>
    <name evidence="3" type="ORF">DCAR_006871</name>
    <name evidence="4" type="ORF">DCAR_0207757</name>
</gene>
<feature type="repeat" description="PPR" evidence="2">
    <location>
        <begin position="302"/>
        <end position="336"/>
    </location>
</feature>
<dbReference type="Pfam" id="PF13041">
    <property type="entry name" value="PPR_2"/>
    <property type="match status" value="1"/>
</dbReference>
<dbReference type="NCBIfam" id="TIGR00756">
    <property type="entry name" value="PPR"/>
    <property type="match status" value="2"/>
</dbReference>
<keyword evidence="5" id="KW-1185">Reference proteome</keyword>
<dbReference type="InterPro" id="IPR011990">
    <property type="entry name" value="TPR-like_helical_dom_sf"/>
</dbReference>
<evidence type="ECO:0000313" key="5">
    <source>
        <dbReference type="Proteomes" id="UP000077755"/>
    </source>
</evidence>
<dbReference type="OrthoDB" id="185373at2759"/>
<dbReference type="STRING" id="79200.A0A166E3B9"/>
<proteinExistence type="predicted"/>
<dbReference type="PANTHER" id="PTHR46862:SF3">
    <property type="entry name" value="OS07G0661900 PROTEIN"/>
    <property type="match status" value="1"/>
</dbReference>
<evidence type="ECO:0000256" key="2">
    <source>
        <dbReference type="PROSITE-ProRule" id="PRU00708"/>
    </source>
</evidence>